<dbReference type="RefSeq" id="WP_180089675.1">
    <property type="nucleotide sequence ID" value="NZ_CAXAZJ010000001.1"/>
</dbReference>
<evidence type="ECO:0000259" key="3">
    <source>
        <dbReference type="Pfam" id="PF07687"/>
    </source>
</evidence>
<dbReference type="GO" id="GO:0005737">
    <property type="term" value="C:cytoplasm"/>
    <property type="evidence" value="ECO:0007669"/>
    <property type="project" value="TreeGrafter"/>
</dbReference>
<dbReference type="InterPro" id="IPR017439">
    <property type="entry name" value="Amidohydrolase"/>
</dbReference>
<dbReference type="Proteomes" id="UP000520876">
    <property type="component" value="Unassembled WGS sequence"/>
</dbReference>
<feature type="domain" description="Peptidase M20 dimerisation" evidence="3">
    <location>
        <begin position="235"/>
        <end position="302"/>
    </location>
</feature>
<keyword evidence="5" id="KW-1185">Reference proteome</keyword>
<dbReference type="Gene3D" id="3.40.630.10">
    <property type="entry name" value="Zn peptidases"/>
    <property type="match status" value="2"/>
</dbReference>
<dbReference type="GO" id="GO:0046872">
    <property type="term" value="F:metal ion binding"/>
    <property type="evidence" value="ECO:0007669"/>
    <property type="project" value="UniProtKB-KW"/>
</dbReference>
<feature type="binding site" evidence="2">
    <location>
        <position position="209"/>
    </location>
    <ligand>
        <name>Mn(2+)</name>
        <dbReference type="ChEBI" id="CHEBI:29035"/>
        <label>2</label>
    </ligand>
</feature>
<proteinExistence type="predicted"/>
<dbReference type="InterPro" id="IPR002933">
    <property type="entry name" value="Peptidase_M20"/>
</dbReference>
<sequence length="431" mass="45302">MDANIRDAANAIATQLYAQRRDFHRYPEQGWMEFRTASHVAERLSQLGFAVQLGQTVVSERARMGVPDIQTLNEALARARTQGAVERWLPALEGGFTGVVGTLDTQRPGPTQAFRFDLDALPIVESTEDDHRPYQEGFHSLNQGSMHACGHDGHATIGLGMAELLCQFSSQLCGKIKLIFQPAEEGVRGAQSMVEAGVVDDVNRLVATHLGLGHASGHVICAADSFLATTKLDAHFSGTAAHAGGQPEVGQNALLAAAQAALGLHAIAPHSKGAARINVGQLHAGSGRNIIADSALLRLETRGATADINGYLESRALEVLKGAAAMQGVSVSIERVGAASACAASPELVEKIASCLAGYSGITQLARHDITPAGSEDATSLMTRVMERGGQATYMIFGADLAAGHHHACFDFDESVIPLAVGALLQIALDP</sequence>
<evidence type="ECO:0000313" key="4">
    <source>
        <dbReference type="EMBL" id="NYT70963.1"/>
    </source>
</evidence>
<dbReference type="SUPFAM" id="SSF55031">
    <property type="entry name" value="Bacterial exopeptidase dimerisation domain"/>
    <property type="match status" value="1"/>
</dbReference>
<dbReference type="PANTHER" id="PTHR30575:SF3">
    <property type="entry name" value="PEPTIDASE M20 DIMERISATION DOMAIN-CONTAINING PROTEIN"/>
    <property type="match status" value="1"/>
</dbReference>
<keyword evidence="1 4" id="KW-0378">Hydrolase</keyword>
<dbReference type="GO" id="GO:0016805">
    <property type="term" value="F:dipeptidase activity"/>
    <property type="evidence" value="ECO:0007669"/>
    <property type="project" value="TreeGrafter"/>
</dbReference>
<comment type="caution">
    <text evidence="4">The sequence shown here is derived from an EMBL/GenBank/DDBJ whole genome shotgun (WGS) entry which is preliminary data.</text>
</comment>
<keyword evidence="2" id="KW-0464">Manganese</keyword>
<dbReference type="InterPro" id="IPR036264">
    <property type="entry name" value="Bact_exopeptidase_dim_dom"/>
</dbReference>
<feature type="binding site" evidence="2">
    <location>
        <position position="185"/>
    </location>
    <ligand>
        <name>Mn(2+)</name>
        <dbReference type="ChEBI" id="CHEBI:29035"/>
        <label>2</label>
    </ligand>
</feature>
<protein>
    <submittedName>
        <fullName evidence="4">Amidohydrolase</fullName>
    </submittedName>
</protein>
<feature type="binding site" evidence="2">
    <location>
        <position position="406"/>
    </location>
    <ligand>
        <name>Mn(2+)</name>
        <dbReference type="ChEBI" id="CHEBI:29035"/>
        <label>2</label>
    </ligand>
</feature>
<evidence type="ECO:0000256" key="1">
    <source>
        <dbReference type="ARBA" id="ARBA00022801"/>
    </source>
</evidence>
<dbReference type="PIRSF" id="PIRSF005962">
    <property type="entry name" value="Pept_M20D_amidohydro"/>
    <property type="match status" value="1"/>
</dbReference>
<dbReference type="InterPro" id="IPR052030">
    <property type="entry name" value="Peptidase_M20/M20A_hydrolases"/>
</dbReference>
<feature type="binding site" evidence="2">
    <location>
        <position position="151"/>
    </location>
    <ligand>
        <name>Mn(2+)</name>
        <dbReference type="ChEBI" id="CHEBI:29035"/>
        <label>2</label>
    </ligand>
</feature>
<name>A0A7Z0N3J6_9GAMM</name>
<dbReference type="AlphaFoldDB" id="A0A7Z0N3J6"/>
<evidence type="ECO:0000256" key="2">
    <source>
        <dbReference type="PIRSR" id="PIRSR005962-1"/>
    </source>
</evidence>
<dbReference type="SUPFAM" id="SSF53187">
    <property type="entry name" value="Zn-dependent exopeptidases"/>
    <property type="match status" value="1"/>
</dbReference>
<organism evidence="4 5">
    <name type="scientific">Vreelandella sedimenti</name>
    <dbReference type="NCBI Taxonomy" id="2729618"/>
    <lineage>
        <taxon>Bacteria</taxon>
        <taxon>Pseudomonadati</taxon>
        <taxon>Pseudomonadota</taxon>
        <taxon>Gammaproteobacteria</taxon>
        <taxon>Oceanospirillales</taxon>
        <taxon>Halomonadaceae</taxon>
        <taxon>Vreelandella</taxon>
    </lineage>
</organism>
<dbReference type="Pfam" id="PF01546">
    <property type="entry name" value="Peptidase_M20"/>
    <property type="match status" value="1"/>
</dbReference>
<dbReference type="GO" id="GO:0071713">
    <property type="term" value="F:para-aminobenzoyl-glutamate hydrolase activity"/>
    <property type="evidence" value="ECO:0007669"/>
    <property type="project" value="TreeGrafter"/>
</dbReference>
<gene>
    <name evidence="4" type="ORF">HZU72_00770</name>
</gene>
<accession>A0A7Z0N3J6</accession>
<dbReference type="GO" id="GO:0046657">
    <property type="term" value="P:folic acid catabolic process"/>
    <property type="evidence" value="ECO:0007669"/>
    <property type="project" value="TreeGrafter"/>
</dbReference>
<reference evidence="4 5" key="1">
    <citation type="submission" date="2020-07" db="EMBL/GenBank/DDBJ databases">
        <title>Halomonas sp. QX-2 draft genome sequence.</title>
        <authorList>
            <person name="Qiu X."/>
        </authorList>
    </citation>
    <scope>NUCLEOTIDE SEQUENCE [LARGE SCALE GENOMIC DNA]</scope>
    <source>
        <strain evidence="4 5">QX-2</strain>
    </source>
</reference>
<dbReference type="EMBL" id="JACCGK010000001">
    <property type="protein sequence ID" value="NYT70963.1"/>
    <property type="molecule type" value="Genomic_DNA"/>
</dbReference>
<keyword evidence="2" id="KW-0479">Metal-binding</keyword>
<feature type="binding site" evidence="2">
    <location>
        <position position="149"/>
    </location>
    <ligand>
        <name>Mn(2+)</name>
        <dbReference type="ChEBI" id="CHEBI:29035"/>
        <label>2</label>
    </ligand>
</feature>
<dbReference type="Pfam" id="PF07687">
    <property type="entry name" value="M20_dimer"/>
    <property type="match status" value="1"/>
</dbReference>
<dbReference type="NCBIfam" id="TIGR01891">
    <property type="entry name" value="amidohydrolases"/>
    <property type="match status" value="1"/>
</dbReference>
<dbReference type="InterPro" id="IPR011650">
    <property type="entry name" value="Peptidase_M20_dimer"/>
</dbReference>
<dbReference type="PANTHER" id="PTHR30575">
    <property type="entry name" value="PEPTIDASE M20"/>
    <property type="match status" value="1"/>
</dbReference>
<comment type="cofactor">
    <cofactor evidence="2">
        <name>Mn(2+)</name>
        <dbReference type="ChEBI" id="CHEBI:29035"/>
    </cofactor>
    <text evidence="2">The Mn(2+) ion enhances activity.</text>
</comment>
<evidence type="ECO:0000313" key="5">
    <source>
        <dbReference type="Proteomes" id="UP000520876"/>
    </source>
</evidence>